<comment type="caution">
    <text evidence="1">The sequence shown here is derived from an EMBL/GenBank/DDBJ whole genome shotgun (WGS) entry which is preliminary data.</text>
</comment>
<sequence>MKALLSINVVCQYSNTDAFFDASACKDNQLSIDEETVVTIHKTFQLYKLINCSNTNKFTSFLLLIVDSKIRTKKFLEISDTIKYERILKNFEIK</sequence>
<accession>A0A0V1BYB5</accession>
<dbReference type="AlphaFoldDB" id="A0A0V1BYB5"/>
<dbReference type="EMBL" id="JYDH01000005">
    <property type="protein sequence ID" value="KRY41994.1"/>
    <property type="molecule type" value="Genomic_DNA"/>
</dbReference>
<protein>
    <submittedName>
        <fullName evidence="1">Uncharacterized protein</fullName>
    </submittedName>
</protein>
<proteinExistence type="predicted"/>
<dbReference type="Proteomes" id="UP000054776">
    <property type="component" value="Unassembled WGS sequence"/>
</dbReference>
<dbReference type="InParanoid" id="A0A0V1BYB5"/>
<evidence type="ECO:0000313" key="1">
    <source>
        <dbReference type="EMBL" id="KRY41994.1"/>
    </source>
</evidence>
<name>A0A0V1BYB5_TRISP</name>
<keyword evidence="2" id="KW-1185">Reference proteome</keyword>
<organism evidence="1 2">
    <name type="scientific">Trichinella spiralis</name>
    <name type="common">Trichina worm</name>
    <dbReference type="NCBI Taxonomy" id="6334"/>
    <lineage>
        <taxon>Eukaryota</taxon>
        <taxon>Metazoa</taxon>
        <taxon>Ecdysozoa</taxon>
        <taxon>Nematoda</taxon>
        <taxon>Enoplea</taxon>
        <taxon>Dorylaimia</taxon>
        <taxon>Trichinellida</taxon>
        <taxon>Trichinellidae</taxon>
        <taxon>Trichinella</taxon>
    </lineage>
</organism>
<evidence type="ECO:0000313" key="2">
    <source>
        <dbReference type="Proteomes" id="UP000054776"/>
    </source>
</evidence>
<gene>
    <name evidence="1" type="ORF">T01_4207</name>
</gene>
<reference evidence="1 2" key="1">
    <citation type="submission" date="2015-01" db="EMBL/GenBank/DDBJ databases">
        <title>Evolution of Trichinella species and genotypes.</title>
        <authorList>
            <person name="Korhonen P.K."/>
            <person name="Edoardo P."/>
            <person name="Giuseppe L.R."/>
            <person name="Gasser R.B."/>
        </authorList>
    </citation>
    <scope>NUCLEOTIDE SEQUENCE [LARGE SCALE GENOMIC DNA]</scope>
    <source>
        <strain evidence="1">ISS3</strain>
    </source>
</reference>